<dbReference type="GO" id="GO:0005576">
    <property type="term" value="C:extracellular region"/>
    <property type="evidence" value="ECO:0007669"/>
    <property type="project" value="TreeGrafter"/>
</dbReference>
<keyword evidence="2 5" id="KW-0378">Hydrolase</keyword>
<keyword evidence="9" id="KW-1185">Reference proteome</keyword>
<dbReference type="Pfam" id="PF00704">
    <property type="entry name" value="Glyco_hydro_18"/>
    <property type="match status" value="1"/>
</dbReference>
<evidence type="ECO:0000313" key="9">
    <source>
        <dbReference type="Proteomes" id="UP001209878"/>
    </source>
</evidence>
<dbReference type="FunFam" id="3.10.50.10:FF:000001">
    <property type="entry name" value="Chitinase 3-like 1"/>
    <property type="match status" value="1"/>
</dbReference>
<comment type="similarity">
    <text evidence="6">Belongs to the glycosyl hydrolase 18 family.</text>
</comment>
<keyword evidence="3" id="KW-1015">Disulfide bond</keyword>
<name>A0AAD9KXL5_RIDPI</name>
<dbReference type="SUPFAM" id="SSF54556">
    <property type="entry name" value="Chitinase insertion domain"/>
    <property type="match status" value="1"/>
</dbReference>
<evidence type="ECO:0000256" key="5">
    <source>
        <dbReference type="RuleBase" id="RU000489"/>
    </source>
</evidence>
<dbReference type="InterPro" id="IPR001223">
    <property type="entry name" value="Glyco_hydro18_cat"/>
</dbReference>
<comment type="caution">
    <text evidence="8">The sequence shown here is derived from an EMBL/GenBank/DDBJ whole genome shotgun (WGS) entry which is preliminary data.</text>
</comment>
<dbReference type="EMBL" id="JAODUO010000504">
    <property type="protein sequence ID" value="KAK2179219.1"/>
    <property type="molecule type" value="Genomic_DNA"/>
</dbReference>
<accession>A0AAD9KXL5</accession>
<dbReference type="InterPro" id="IPR050314">
    <property type="entry name" value="Glycosyl_Hydrlase_18"/>
</dbReference>
<dbReference type="PANTHER" id="PTHR11177:SF317">
    <property type="entry name" value="CHITINASE 12-RELATED"/>
    <property type="match status" value="1"/>
</dbReference>
<dbReference type="CDD" id="cd02872">
    <property type="entry name" value="GH18_chitolectin_chitotriosidase"/>
    <property type="match status" value="1"/>
</dbReference>
<dbReference type="FunFam" id="3.20.20.80:FF:000007">
    <property type="entry name" value="Acidic mammalian chitinase"/>
    <property type="match status" value="1"/>
</dbReference>
<dbReference type="Gene3D" id="3.10.50.10">
    <property type="match status" value="1"/>
</dbReference>
<evidence type="ECO:0000313" key="8">
    <source>
        <dbReference type="EMBL" id="KAK2179219.1"/>
    </source>
</evidence>
<evidence type="ECO:0000256" key="6">
    <source>
        <dbReference type="RuleBase" id="RU004453"/>
    </source>
</evidence>
<dbReference type="GO" id="GO:0006032">
    <property type="term" value="P:chitin catabolic process"/>
    <property type="evidence" value="ECO:0007669"/>
    <property type="project" value="TreeGrafter"/>
</dbReference>
<gene>
    <name evidence="8" type="ORF">NP493_504g01014</name>
</gene>
<dbReference type="InterPro" id="IPR011583">
    <property type="entry name" value="Chitinase_II/V-like_cat"/>
</dbReference>
<keyword evidence="4 5" id="KW-0326">Glycosidase</keyword>
<evidence type="ECO:0000256" key="1">
    <source>
        <dbReference type="ARBA" id="ARBA00022729"/>
    </source>
</evidence>
<evidence type="ECO:0000256" key="2">
    <source>
        <dbReference type="ARBA" id="ARBA00022801"/>
    </source>
</evidence>
<dbReference type="AlphaFoldDB" id="A0AAD9KXL5"/>
<dbReference type="InterPro" id="IPR017853">
    <property type="entry name" value="GH"/>
</dbReference>
<keyword evidence="1" id="KW-0732">Signal</keyword>
<dbReference type="PROSITE" id="PS01095">
    <property type="entry name" value="GH18_1"/>
    <property type="match status" value="1"/>
</dbReference>
<evidence type="ECO:0000256" key="3">
    <source>
        <dbReference type="ARBA" id="ARBA00023157"/>
    </source>
</evidence>
<dbReference type="GO" id="GO:0008061">
    <property type="term" value="F:chitin binding"/>
    <property type="evidence" value="ECO:0007669"/>
    <property type="project" value="InterPro"/>
</dbReference>
<dbReference type="Gene3D" id="3.20.20.80">
    <property type="entry name" value="Glycosidases"/>
    <property type="match status" value="1"/>
</dbReference>
<dbReference type="PANTHER" id="PTHR11177">
    <property type="entry name" value="CHITINASE"/>
    <property type="match status" value="1"/>
</dbReference>
<organism evidence="8 9">
    <name type="scientific">Ridgeia piscesae</name>
    <name type="common">Tubeworm</name>
    <dbReference type="NCBI Taxonomy" id="27915"/>
    <lineage>
        <taxon>Eukaryota</taxon>
        <taxon>Metazoa</taxon>
        <taxon>Spiralia</taxon>
        <taxon>Lophotrochozoa</taxon>
        <taxon>Annelida</taxon>
        <taxon>Polychaeta</taxon>
        <taxon>Sedentaria</taxon>
        <taxon>Canalipalpata</taxon>
        <taxon>Sabellida</taxon>
        <taxon>Siboglinidae</taxon>
        <taxon>Ridgeia</taxon>
    </lineage>
</organism>
<dbReference type="InterPro" id="IPR029070">
    <property type="entry name" value="Chitinase_insertion_sf"/>
</dbReference>
<dbReference type="SMART" id="SM00636">
    <property type="entry name" value="Glyco_18"/>
    <property type="match status" value="1"/>
</dbReference>
<proteinExistence type="inferred from homology"/>
<dbReference type="GO" id="GO:0004568">
    <property type="term" value="F:chitinase activity"/>
    <property type="evidence" value="ECO:0007669"/>
    <property type="project" value="UniProtKB-ARBA"/>
</dbReference>
<dbReference type="GO" id="GO:0005975">
    <property type="term" value="P:carbohydrate metabolic process"/>
    <property type="evidence" value="ECO:0007669"/>
    <property type="project" value="InterPro"/>
</dbReference>
<evidence type="ECO:0000259" key="7">
    <source>
        <dbReference type="PROSITE" id="PS51910"/>
    </source>
</evidence>
<reference evidence="8" key="1">
    <citation type="journal article" date="2023" name="Mol. Biol. Evol.">
        <title>Third-Generation Sequencing Reveals the Adaptive Role of the Epigenome in Three Deep-Sea Polychaetes.</title>
        <authorList>
            <person name="Perez M."/>
            <person name="Aroh O."/>
            <person name="Sun Y."/>
            <person name="Lan Y."/>
            <person name="Juniper S.K."/>
            <person name="Young C.R."/>
            <person name="Angers B."/>
            <person name="Qian P.Y."/>
        </authorList>
    </citation>
    <scope>NUCLEOTIDE SEQUENCE</scope>
    <source>
        <strain evidence="8">R07B-5</strain>
    </source>
</reference>
<feature type="domain" description="GH18" evidence="7">
    <location>
        <begin position="1"/>
        <end position="362"/>
    </location>
</feature>
<evidence type="ECO:0000256" key="4">
    <source>
        <dbReference type="ARBA" id="ARBA00023295"/>
    </source>
</evidence>
<dbReference type="SUPFAM" id="SSF51445">
    <property type="entry name" value="(Trans)glycosidases"/>
    <property type="match status" value="1"/>
</dbReference>
<sequence>MGKFLPENIDGSLCTHINYAFAKMNGNSLWPYEWNDDSTNWSKGMYERVNATKRKYPALKTMLSVGGWNFGTRPMTIMLATQRNREEFVTTSIKFLRKRDFDGLDLDFEYPGSRGSPASDKRRYTLLVKQLRSAFKYEEHSTGNPRLLLTAAVAAGKSNIKRGYEIRTVSKYFDFINLMAYDLHGNWEDTTGFNAPLFRRTGESKKERKLNMAWAIKYWIKKGCPRRKLVVGMATYGRSFRLADPAINGVGARKAETPPRAGQYTKESGFFAYYEICKEFIEGNERNVKWHRQQKVPYAYKGDMWVGYDNEESLTLKVKWMMKEKLGGWMVWDLASDDFTGSFCHAGKYPLIRRLNKALNGEVVKINHGNKYTEINHLFRR</sequence>
<dbReference type="Proteomes" id="UP001209878">
    <property type="component" value="Unassembled WGS sequence"/>
</dbReference>
<dbReference type="PROSITE" id="PS51910">
    <property type="entry name" value="GH18_2"/>
    <property type="match status" value="1"/>
</dbReference>
<dbReference type="InterPro" id="IPR001579">
    <property type="entry name" value="Glyco_hydro_18_chit_AS"/>
</dbReference>
<protein>
    <recommendedName>
        <fullName evidence="7">GH18 domain-containing protein</fullName>
    </recommendedName>
</protein>